<evidence type="ECO:0000313" key="3">
    <source>
        <dbReference type="Proteomes" id="UP000663828"/>
    </source>
</evidence>
<name>A0A813W625_ADIRI</name>
<keyword evidence="3" id="KW-1185">Reference proteome</keyword>
<keyword evidence="1" id="KW-0472">Membrane</keyword>
<evidence type="ECO:0000313" key="2">
    <source>
        <dbReference type="EMBL" id="CAF0846796.1"/>
    </source>
</evidence>
<feature type="transmembrane region" description="Helical" evidence="1">
    <location>
        <begin position="388"/>
        <end position="406"/>
    </location>
</feature>
<feature type="transmembrane region" description="Helical" evidence="1">
    <location>
        <begin position="61"/>
        <end position="80"/>
    </location>
</feature>
<feature type="transmembrane region" description="Helical" evidence="1">
    <location>
        <begin position="363"/>
        <end position="382"/>
    </location>
</feature>
<keyword evidence="1" id="KW-0812">Transmembrane</keyword>
<dbReference type="SUPFAM" id="SSF103473">
    <property type="entry name" value="MFS general substrate transporter"/>
    <property type="match status" value="1"/>
</dbReference>
<sequence>MANSSNNEERAVSASSASFLSQLKWLYLVGYLCAAAGDNLYGSYRYALLESYGMSRSTIEVMYVLGYISSLLIGTVAASLADVYGRRLACMLSAVFFITMSVLLVTIIKGVIELQNSPSIKNIPIVWVALIANLSWGIANAFHATAFEAWLIQEHRNLNFWLKLVAIGGRINSCIRGNDLFLPLCRAPFNMSIGFFVVMIIFVWYFWPENYGNKQMRPITTFTSAFQTIRADYRIAVVGMCSALNEASVHVFITEWTPTLNHANGSIGAKDLPYGYIFAIFMAFDMIGSLVFYPLVKRIQVQSYMIIISLLASVVFLVPVLVPKSFISILSAFLIYEFCVGVYRPSMSILRSVYIPNETRTTIMSYMRVPQLIFTVIVLLGHFPLSTVYILCCVFNVVALICMIILRTAPIPNIHENTDEREALLDEPPSPLFQMKKFPIRVSSSVSLIPQNDINELSHTK</sequence>
<evidence type="ECO:0000256" key="1">
    <source>
        <dbReference type="SAM" id="Phobius"/>
    </source>
</evidence>
<dbReference type="Gene3D" id="1.20.1250.20">
    <property type="entry name" value="MFS general substrate transporter like domains"/>
    <property type="match status" value="1"/>
</dbReference>
<proteinExistence type="predicted"/>
<feature type="transmembrane region" description="Helical" evidence="1">
    <location>
        <begin position="274"/>
        <end position="296"/>
    </location>
</feature>
<dbReference type="InterPro" id="IPR036259">
    <property type="entry name" value="MFS_trans_sf"/>
</dbReference>
<feature type="transmembrane region" description="Helical" evidence="1">
    <location>
        <begin position="303"/>
        <end position="320"/>
    </location>
</feature>
<feature type="transmembrane region" description="Helical" evidence="1">
    <location>
        <begin position="326"/>
        <end position="343"/>
    </location>
</feature>
<comment type="caution">
    <text evidence="2">The sequence shown here is derived from an EMBL/GenBank/DDBJ whole genome shotgun (WGS) entry which is preliminary data.</text>
</comment>
<dbReference type="PANTHER" id="PTHR23516">
    <property type="entry name" value="SAM (S-ADENOSYL METHIONINE) TRANSPORTER"/>
    <property type="match status" value="1"/>
</dbReference>
<accession>A0A813W625</accession>
<feature type="transmembrane region" description="Helical" evidence="1">
    <location>
        <begin position="92"/>
        <end position="112"/>
    </location>
</feature>
<feature type="transmembrane region" description="Helical" evidence="1">
    <location>
        <begin position="187"/>
        <end position="207"/>
    </location>
</feature>
<dbReference type="Pfam" id="PF05631">
    <property type="entry name" value="MFS_5"/>
    <property type="match status" value="1"/>
</dbReference>
<dbReference type="InterPro" id="IPR008509">
    <property type="entry name" value="MOT2/MFSD5"/>
</dbReference>
<dbReference type="AlphaFoldDB" id="A0A813W625"/>
<organism evidence="2 3">
    <name type="scientific">Adineta ricciae</name>
    <name type="common">Rotifer</name>
    <dbReference type="NCBI Taxonomy" id="249248"/>
    <lineage>
        <taxon>Eukaryota</taxon>
        <taxon>Metazoa</taxon>
        <taxon>Spiralia</taxon>
        <taxon>Gnathifera</taxon>
        <taxon>Rotifera</taxon>
        <taxon>Eurotatoria</taxon>
        <taxon>Bdelloidea</taxon>
        <taxon>Adinetida</taxon>
        <taxon>Adinetidae</taxon>
        <taxon>Adineta</taxon>
    </lineage>
</organism>
<reference evidence="2" key="1">
    <citation type="submission" date="2021-02" db="EMBL/GenBank/DDBJ databases">
        <authorList>
            <person name="Nowell W R."/>
        </authorList>
    </citation>
    <scope>NUCLEOTIDE SEQUENCE</scope>
</reference>
<dbReference type="PANTHER" id="PTHR23516:SF23">
    <property type="entry name" value="MOLYBDATE-ANION TRANSPORTER"/>
    <property type="match status" value="1"/>
</dbReference>
<dbReference type="Proteomes" id="UP000663828">
    <property type="component" value="Unassembled WGS sequence"/>
</dbReference>
<dbReference type="EMBL" id="CAJNOR010000225">
    <property type="protein sequence ID" value="CAF0846796.1"/>
    <property type="molecule type" value="Genomic_DNA"/>
</dbReference>
<feature type="transmembrane region" description="Helical" evidence="1">
    <location>
        <begin position="25"/>
        <end position="41"/>
    </location>
</feature>
<keyword evidence="1" id="KW-1133">Transmembrane helix</keyword>
<protein>
    <submittedName>
        <fullName evidence="2">Uncharacterized protein</fullName>
    </submittedName>
</protein>
<feature type="transmembrane region" description="Helical" evidence="1">
    <location>
        <begin position="124"/>
        <end position="146"/>
    </location>
</feature>
<gene>
    <name evidence="2" type="ORF">XAT740_LOCUS5267</name>
</gene>
<dbReference type="GO" id="GO:0015098">
    <property type="term" value="F:molybdate ion transmembrane transporter activity"/>
    <property type="evidence" value="ECO:0007669"/>
    <property type="project" value="InterPro"/>
</dbReference>
<dbReference type="GO" id="GO:0016020">
    <property type="term" value="C:membrane"/>
    <property type="evidence" value="ECO:0007669"/>
    <property type="project" value="InterPro"/>
</dbReference>